<name>A0A9D4B9Y2_9SAUR</name>
<organism evidence="1 2">
    <name type="scientific">Mauremys mutica</name>
    <name type="common">yellowpond turtle</name>
    <dbReference type="NCBI Taxonomy" id="74926"/>
    <lineage>
        <taxon>Eukaryota</taxon>
        <taxon>Metazoa</taxon>
        <taxon>Chordata</taxon>
        <taxon>Craniata</taxon>
        <taxon>Vertebrata</taxon>
        <taxon>Euteleostomi</taxon>
        <taxon>Archelosauria</taxon>
        <taxon>Testudinata</taxon>
        <taxon>Testudines</taxon>
        <taxon>Cryptodira</taxon>
        <taxon>Durocryptodira</taxon>
        <taxon>Testudinoidea</taxon>
        <taxon>Geoemydidae</taxon>
        <taxon>Geoemydinae</taxon>
        <taxon>Mauremys</taxon>
    </lineage>
</organism>
<comment type="caution">
    <text evidence="1">The sequence shown here is derived from an EMBL/GenBank/DDBJ whole genome shotgun (WGS) entry which is preliminary data.</text>
</comment>
<gene>
    <name evidence="1" type="ORF">KIL84_019347</name>
</gene>
<evidence type="ECO:0000313" key="1">
    <source>
        <dbReference type="EMBL" id="KAH1186598.1"/>
    </source>
</evidence>
<dbReference type="Proteomes" id="UP000827986">
    <property type="component" value="Unassembled WGS sequence"/>
</dbReference>
<proteinExistence type="predicted"/>
<protein>
    <submittedName>
        <fullName evidence="1">Uncharacterized protein</fullName>
    </submittedName>
</protein>
<evidence type="ECO:0000313" key="2">
    <source>
        <dbReference type="Proteomes" id="UP000827986"/>
    </source>
</evidence>
<dbReference type="EMBL" id="JAHDVG010000463">
    <property type="protein sequence ID" value="KAH1186598.1"/>
    <property type="molecule type" value="Genomic_DNA"/>
</dbReference>
<dbReference type="AlphaFoldDB" id="A0A9D4B9Y2"/>
<accession>A0A9D4B9Y2</accession>
<keyword evidence="2" id="KW-1185">Reference proteome</keyword>
<sequence>MMASASAQISTGCGPCVLCSPGCDRRAAEARAGGDSAMETGLVTWLETGFQGAEQGFTSGSENVVRSLEIKGFASRRAKRLVRVPESRQAGESLLHPVRKPTFSHETFQSDFIYCGSEWLVPADGSRTQTTVPFPSNMNGSETPLWEAVPLGKRASPGICRFSVLNKAVLFGSRKRLPGAF</sequence>
<reference evidence="1" key="1">
    <citation type="submission" date="2021-09" db="EMBL/GenBank/DDBJ databases">
        <title>The genome of Mauremys mutica provides insights into the evolution of semi-aquatic lifestyle.</title>
        <authorList>
            <person name="Gong S."/>
            <person name="Gao Y."/>
        </authorList>
    </citation>
    <scope>NUCLEOTIDE SEQUENCE</scope>
    <source>
        <strain evidence="1">MM-2020</strain>
        <tissue evidence="1">Muscle</tissue>
    </source>
</reference>